<evidence type="ECO:0000313" key="3">
    <source>
        <dbReference type="EMBL" id="MCP1727582.1"/>
    </source>
</evidence>
<dbReference type="InterPro" id="IPR025921">
    <property type="entry name" value="HmuY"/>
</dbReference>
<feature type="region of interest" description="Disordered" evidence="1">
    <location>
        <begin position="282"/>
        <end position="301"/>
    </location>
</feature>
<organism evidence="3 4">
    <name type="scientific">Natronospira proteinivora</name>
    <dbReference type="NCBI Taxonomy" id="1807133"/>
    <lineage>
        <taxon>Bacteria</taxon>
        <taxon>Pseudomonadati</taxon>
        <taxon>Pseudomonadota</taxon>
        <taxon>Gammaproteobacteria</taxon>
        <taxon>Natronospirales</taxon>
        <taxon>Natronospiraceae</taxon>
        <taxon>Natronospira</taxon>
    </lineage>
</organism>
<proteinExistence type="predicted"/>
<accession>A0ABT1GCB7</accession>
<dbReference type="RefSeq" id="WP_253447998.1">
    <property type="nucleotide sequence ID" value="NZ_JALJYF010000002.1"/>
</dbReference>
<dbReference type="EMBL" id="JALJYF010000002">
    <property type="protein sequence ID" value="MCP1727582.1"/>
    <property type="molecule type" value="Genomic_DNA"/>
</dbReference>
<evidence type="ECO:0008006" key="5">
    <source>
        <dbReference type="Google" id="ProtNLM"/>
    </source>
</evidence>
<evidence type="ECO:0000313" key="4">
    <source>
        <dbReference type="Proteomes" id="UP001523550"/>
    </source>
</evidence>
<reference evidence="3 4" key="1">
    <citation type="submission" date="2022-03" db="EMBL/GenBank/DDBJ databases">
        <title>Genomic Encyclopedia of Type Strains, Phase III (KMG-III): the genomes of soil and plant-associated and newly described type strains.</title>
        <authorList>
            <person name="Whitman W."/>
        </authorList>
    </citation>
    <scope>NUCLEOTIDE SEQUENCE [LARGE SCALE GENOMIC DNA]</scope>
    <source>
        <strain evidence="3 4">BSker1</strain>
    </source>
</reference>
<sequence length="397" mass="43683">MRQTKSQQSLMNKPGNRLALCLTLALSGSLAGCFSSSDSDSPGNGSDNGDNDTEYQAITLDATDSDQWTHLNLDNGEVVSAEQDWHIAARRTDLKLNGGASGEADVVGALIQAQEDYYDDEGNPDPNIFLNRQADDELDTLLAEFDEPDDQDWYREHITNAFDDDWYLYDPASGNMEANSNLGWLVRGHDGESYAALVVEDFLFRTRAGEGVEAIEFDLRVQPAGASGFEQTFSLREDDGIIPASGGVVCFHFADNGGSSDCSSDDWDVQLGFEGRDVFLRSNSGPSGPGQGGLFGPMDRDDLDEYQEATYTPGGQSIAHHYSADTTGGVFAEHSWYAYNLEGRHQLWPNYRVYLIDSDENQDDAPRYALQVTDYYDDAGESGHVSLRYREAPGEDE</sequence>
<dbReference type="Proteomes" id="UP001523550">
    <property type="component" value="Unassembled WGS sequence"/>
</dbReference>
<feature type="signal peptide" evidence="2">
    <location>
        <begin position="1"/>
        <end position="31"/>
    </location>
</feature>
<name>A0ABT1GCB7_9GAMM</name>
<comment type="caution">
    <text evidence="3">The sequence shown here is derived from an EMBL/GenBank/DDBJ whole genome shotgun (WGS) entry which is preliminary data.</text>
</comment>
<keyword evidence="4" id="KW-1185">Reference proteome</keyword>
<keyword evidence="2" id="KW-0732">Signal</keyword>
<evidence type="ECO:0000256" key="1">
    <source>
        <dbReference type="SAM" id="MobiDB-lite"/>
    </source>
</evidence>
<dbReference type="PROSITE" id="PS51257">
    <property type="entry name" value="PROKAR_LIPOPROTEIN"/>
    <property type="match status" value="1"/>
</dbReference>
<feature type="chain" id="PRO_5046624485" description="Heme-binding HmuY-like protein" evidence="2">
    <location>
        <begin position="32"/>
        <end position="397"/>
    </location>
</feature>
<dbReference type="Pfam" id="PF14064">
    <property type="entry name" value="HmuY"/>
    <property type="match status" value="1"/>
</dbReference>
<gene>
    <name evidence="3" type="ORF">J2T60_001582</name>
</gene>
<dbReference type="CDD" id="cd12105">
    <property type="entry name" value="HmuY"/>
    <property type="match status" value="2"/>
</dbReference>
<evidence type="ECO:0000256" key="2">
    <source>
        <dbReference type="SAM" id="SignalP"/>
    </source>
</evidence>
<protein>
    <recommendedName>
        <fullName evidence="5">Heme-binding HmuY-like protein</fullName>
    </recommendedName>
</protein>